<organism evidence="3 4">
    <name type="scientific">Colletotrichum karsti</name>
    <dbReference type="NCBI Taxonomy" id="1095194"/>
    <lineage>
        <taxon>Eukaryota</taxon>
        <taxon>Fungi</taxon>
        <taxon>Dikarya</taxon>
        <taxon>Ascomycota</taxon>
        <taxon>Pezizomycotina</taxon>
        <taxon>Sordariomycetes</taxon>
        <taxon>Hypocreomycetidae</taxon>
        <taxon>Glomerellales</taxon>
        <taxon>Glomerellaceae</taxon>
        <taxon>Colletotrichum</taxon>
        <taxon>Colletotrichum boninense species complex</taxon>
    </lineage>
</organism>
<dbReference type="EMBL" id="JAATWM020000061">
    <property type="protein sequence ID" value="KAF9869924.1"/>
    <property type="molecule type" value="Genomic_DNA"/>
</dbReference>
<dbReference type="SUPFAM" id="SSF51905">
    <property type="entry name" value="FAD/NAD(P)-binding domain"/>
    <property type="match status" value="1"/>
</dbReference>
<keyword evidence="4" id="KW-1185">Reference proteome</keyword>
<proteinExistence type="predicted"/>
<dbReference type="GO" id="GO:0004497">
    <property type="term" value="F:monooxygenase activity"/>
    <property type="evidence" value="ECO:0007669"/>
    <property type="project" value="UniProtKB-KW"/>
</dbReference>
<accession>A0A9P6LCW3</accession>
<gene>
    <name evidence="3" type="ORF">CkaCkLH20_12533</name>
</gene>
<reference evidence="3" key="2">
    <citation type="submission" date="2020-11" db="EMBL/GenBank/DDBJ databases">
        <title>Whole genome sequencing of Colletotrichum sp.</title>
        <authorList>
            <person name="Li H."/>
        </authorList>
    </citation>
    <scope>NUCLEOTIDE SEQUENCE</scope>
    <source>
        <strain evidence="3">CkLH20</strain>
    </source>
</reference>
<comment type="caution">
    <text evidence="3">The sequence shown here is derived from an EMBL/GenBank/DDBJ whole genome shotgun (WGS) entry which is preliminary data.</text>
</comment>
<dbReference type="InterPro" id="IPR051820">
    <property type="entry name" value="FAD-binding_MO"/>
</dbReference>
<comment type="cofactor">
    <cofactor evidence="1">
        <name>FAD</name>
        <dbReference type="ChEBI" id="CHEBI:57692"/>
    </cofactor>
</comment>
<dbReference type="PANTHER" id="PTHR43872">
    <property type="entry name" value="MONOOXYGENASE, PUTATIVE (AFU_ORTHOLOGUE AFUA_8G02570)-RELATED"/>
    <property type="match status" value="1"/>
</dbReference>
<name>A0A9P6LCW3_9PEZI</name>
<dbReference type="AlphaFoldDB" id="A0A9P6LCW3"/>
<reference evidence="3" key="1">
    <citation type="submission" date="2020-03" db="EMBL/GenBank/DDBJ databases">
        <authorList>
            <person name="He L."/>
        </authorList>
    </citation>
    <scope>NUCLEOTIDE SEQUENCE</scope>
    <source>
        <strain evidence="3">CkLH20</strain>
    </source>
</reference>
<dbReference type="Pfam" id="PF13738">
    <property type="entry name" value="Pyr_redox_3"/>
    <property type="match status" value="1"/>
</dbReference>
<dbReference type="InterPro" id="IPR036188">
    <property type="entry name" value="FAD/NAD-bd_sf"/>
</dbReference>
<dbReference type="PANTHER" id="PTHR43872:SF1">
    <property type="entry name" value="MONOOXYGENASE, PUTATIVE (AFU_ORTHOLOGUE AFUA_8G02570)-RELATED"/>
    <property type="match status" value="1"/>
</dbReference>
<dbReference type="Proteomes" id="UP000781932">
    <property type="component" value="Unassembled WGS sequence"/>
</dbReference>
<evidence type="ECO:0000313" key="3">
    <source>
        <dbReference type="EMBL" id="KAF9869924.1"/>
    </source>
</evidence>
<dbReference type="RefSeq" id="XP_038739385.1">
    <property type="nucleotide sequence ID" value="XM_038895246.1"/>
</dbReference>
<dbReference type="OrthoDB" id="5003813at2759"/>
<protein>
    <recommendedName>
        <fullName evidence="5">Monooxygenase</fullName>
    </recommendedName>
</protein>
<sequence>MSGITESYDAIIVGAGIAGINAAYRFQEAFPLKPYAILESRNELGGTWSIFQYPGIRSDSDLYTLSFGWDPWSEADSIAPVQRIMSYLWRITRKHGIEPHIKFNRKVLSANWDSHEHRWTLQVNADGYVKSMTATYLYMGTGYYDGTNPYEAHIQGIERFRGAILHPQFWPKDYDYSGQKVVIIGSGATAVTMLPAMHEKAEKVTMLQRSPGYVLSLPQKDWMRTLTRLLFPRFIANALIRFRYIASAYAIFILCKMFPAAVRKYVQAEARSQLPEDFPVEKHFAPKYNPWDQRFCIAPDGDFYKCLGTNKAAVVTDEIQTVTEDGILLRSGSHIPADLIVTATGLRVRFLGNINITIDGGQPVRISEVSF</sequence>
<keyword evidence="2" id="KW-0503">Monooxygenase</keyword>
<dbReference type="GeneID" id="62168320"/>
<evidence type="ECO:0008006" key="5">
    <source>
        <dbReference type="Google" id="ProtNLM"/>
    </source>
</evidence>
<keyword evidence="2" id="KW-0560">Oxidoreductase</keyword>
<dbReference type="PRINTS" id="PR00411">
    <property type="entry name" value="PNDRDTASEI"/>
</dbReference>
<dbReference type="Gene3D" id="3.50.50.60">
    <property type="entry name" value="FAD/NAD(P)-binding domain"/>
    <property type="match status" value="2"/>
</dbReference>
<evidence type="ECO:0000256" key="2">
    <source>
        <dbReference type="ARBA" id="ARBA00023033"/>
    </source>
</evidence>
<evidence type="ECO:0000313" key="4">
    <source>
        <dbReference type="Proteomes" id="UP000781932"/>
    </source>
</evidence>
<evidence type="ECO:0000256" key="1">
    <source>
        <dbReference type="ARBA" id="ARBA00001974"/>
    </source>
</evidence>